<evidence type="ECO:0000256" key="1">
    <source>
        <dbReference type="SAM" id="Phobius"/>
    </source>
</evidence>
<keyword evidence="3" id="KW-0808">Transferase</keyword>
<protein>
    <submittedName>
        <fullName evidence="3">Acyltransferase</fullName>
    </submittedName>
</protein>
<feature type="domain" description="Acyltransferase 3" evidence="2">
    <location>
        <begin position="9"/>
        <end position="344"/>
    </location>
</feature>
<proteinExistence type="predicted"/>
<dbReference type="Proteomes" id="UP000766246">
    <property type="component" value="Unassembled WGS sequence"/>
</dbReference>
<reference evidence="3" key="1">
    <citation type="submission" date="2019-04" db="EMBL/GenBank/DDBJ databases">
        <title>Evolution of Biomass-Degrading Anaerobic Consortia Revealed by Metagenomics.</title>
        <authorList>
            <person name="Peng X."/>
        </authorList>
    </citation>
    <scope>NUCLEOTIDE SEQUENCE</scope>
    <source>
        <strain evidence="3">SIG311</strain>
    </source>
</reference>
<organism evidence="3 4">
    <name type="scientific">Pseudobutyrivibrio ruminis</name>
    <dbReference type="NCBI Taxonomy" id="46206"/>
    <lineage>
        <taxon>Bacteria</taxon>
        <taxon>Bacillati</taxon>
        <taxon>Bacillota</taxon>
        <taxon>Clostridia</taxon>
        <taxon>Lachnospirales</taxon>
        <taxon>Lachnospiraceae</taxon>
        <taxon>Pseudobutyrivibrio</taxon>
    </lineage>
</organism>
<gene>
    <name evidence="3" type="ORF">E7272_03315</name>
</gene>
<feature type="transmembrane region" description="Helical" evidence="1">
    <location>
        <begin position="50"/>
        <end position="70"/>
    </location>
</feature>
<evidence type="ECO:0000313" key="4">
    <source>
        <dbReference type="Proteomes" id="UP000766246"/>
    </source>
</evidence>
<dbReference type="InterPro" id="IPR002656">
    <property type="entry name" value="Acyl_transf_3_dom"/>
</dbReference>
<dbReference type="PANTHER" id="PTHR23028">
    <property type="entry name" value="ACETYLTRANSFERASE"/>
    <property type="match status" value="1"/>
</dbReference>
<feature type="transmembrane region" description="Helical" evidence="1">
    <location>
        <begin position="241"/>
        <end position="258"/>
    </location>
</feature>
<accession>A0A927UBF8</accession>
<comment type="caution">
    <text evidence="3">The sequence shown here is derived from an EMBL/GenBank/DDBJ whole genome shotgun (WGS) entry which is preliminary data.</text>
</comment>
<feature type="transmembrane region" description="Helical" evidence="1">
    <location>
        <begin position="12"/>
        <end position="30"/>
    </location>
</feature>
<dbReference type="EMBL" id="SVER01000006">
    <property type="protein sequence ID" value="MBE5918852.1"/>
    <property type="molecule type" value="Genomic_DNA"/>
</dbReference>
<dbReference type="GO" id="GO:0016747">
    <property type="term" value="F:acyltransferase activity, transferring groups other than amino-acyl groups"/>
    <property type="evidence" value="ECO:0007669"/>
    <property type="project" value="InterPro"/>
</dbReference>
<feature type="transmembrane region" description="Helical" evidence="1">
    <location>
        <begin position="264"/>
        <end position="283"/>
    </location>
</feature>
<dbReference type="GO" id="GO:0000271">
    <property type="term" value="P:polysaccharide biosynthetic process"/>
    <property type="evidence" value="ECO:0007669"/>
    <property type="project" value="TreeGrafter"/>
</dbReference>
<feature type="transmembrane region" description="Helical" evidence="1">
    <location>
        <begin position="171"/>
        <end position="188"/>
    </location>
</feature>
<keyword evidence="1" id="KW-0812">Transmembrane</keyword>
<evidence type="ECO:0000259" key="2">
    <source>
        <dbReference type="Pfam" id="PF01757"/>
    </source>
</evidence>
<name>A0A927UBF8_9FIRM</name>
<keyword evidence="1" id="KW-0472">Membrane</keyword>
<sequence>MSKKAKNGRVEFLRFIFALGILFFHIHKRFAVDGNISIGIKGIYLFNHGYIGVEFFFLVSGYLLAASAYAKSNMPCQYIGTETAKMMWKKIKNVFPYHLFAIILTVIVNGYFLHNTAKGRIAYAIDSWASLFFVQIFGFDSSWVNKLTWYLDVWLVVTFMFWYFLRKHYDVFVKIVCPLIALFVLGYMSHEYHSLAGIDGWTGHFYKCFLRGLGEMALGCSAYSITRQLNKINFTVAGKRILAVLELACYLLVLRYAVTGVDPKYSFVTLFIMCVGLILTFSDVNPCHRVFDKPVFGWCGKMSLLIYLNQFYSIRLIQSLLPAASFPVKVVLCTLTTFVGALVCDKVVAFFIKTKPFTKLMIEGEGE</sequence>
<feature type="transmembrane region" description="Helical" evidence="1">
    <location>
        <begin position="94"/>
        <end position="114"/>
    </location>
</feature>
<dbReference type="PANTHER" id="PTHR23028:SF53">
    <property type="entry name" value="ACYL_TRANSF_3 DOMAIN-CONTAINING PROTEIN"/>
    <property type="match status" value="1"/>
</dbReference>
<dbReference type="AlphaFoldDB" id="A0A927UBF8"/>
<feature type="transmembrane region" description="Helical" evidence="1">
    <location>
        <begin position="326"/>
        <end position="352"/>
    </location>
</feature>
<dbReference type="Pfam" id="PF01757">
    <property type="entry name" value="Acyl_transf_3"/>
    <property type="match status" value="1"/>
</dbReference>
<dbReference type="GO" id="GO:0016020">
    <property type="term" value="C:membrane"/>
    <property type="evidence" value="ECO:0007669"/>
    <property type="project" value="TreeGrafter"/>
</dbReference>
<feature type="transmembrane region" description="Helical" evidence="1">
    <location>
        <begin position="147"/>
        <end position="165"/>
    </location>
</feature>
<keyword evidence="1" id="KW-1133">Transmembrane helix</keyword>
<dbReference type="InterPro" id="IPR050879">
    <property type="entry name" value="Acyltransferase_3"/>
</dbReference>
<evidence type="ECO:0000313" key="3">
    <source>
        <dbReference type="EMBL" id="MBE5918852.1"/>
    </source>
</evidence>
<keyword evidence="3" id="KW-0012">Acyltransferase</keyword>